<sequence>MSQTEALSHACVQLTLVDLVPCRWDAGKLFFFVIQAGLQKFQWCKIFQFLSTGPAVLFMFEIMRDNRLISRVRCGSRSEYVNRPFCLSYCQPREGAVWILVRLGRNQDDSATLHNGVV</sequence>
<organism evidence="1 2">
    <name type="scientific">Ostreobium quekettii</name>
    <dbReference type="NCBI Taxonomy" id="121088"/>
    <lineage>
        <taxon>Eukaryota</taxon>
        <taxon>Viridiplantae</taxon>
        <taxon>Chlorophyta</taxon>
        <taxon>core chlorophytes</taxon>
        <taxon>Ulvophyceae</taxon>
        <taxon>TCBD clade</taxon>
        <taxon>Bryopsidales</taxon>
        <taxon>Ostreobineae</taxon>
        <taxon>Ostreobiaceae</taxon>
        <taxon>Ostreobium</taxon>
    </lineage>
</organism>
<keyword evidence="2" id="KW-1185">Reference proteome</keyword>
<accession>A0A8S1J5M2</accession>
<name>A0A8S1J5M2_9CHLO</name>
<proteinExistence type="predicted"/>
<gene>
    <name evidence="1" type="ORF">OSTQU699_LOCUS7816</name>
</gene>
<evidence type="ECO:0000313" key="2">
    <source>
        <dbReference type="Proteomes" id="UP000708148"/>
    </source>
</evidence>
<reference evidence="1" key="1">
    <citation type="submission" date="2020-12" db="EMBL/GenBank/DDBJ databases">
        <authorList>
            <person name="Iha C."/>
        </authorList>
    </citation>
    <scope>NUCLEOTIDE SEQUENCE</scope>
</reference>
<dbReference type="Proteomes" id="UP000708148">
    <property type="component" value="Unassembled WGS sequence"/>
</dbReference>
<dbReference type="AlphaFoldDB" id="A0A8S1J5M2"/>
<comment type="caution">
    <text evidence="1">The sequence shown here is derived from an EMBL/GenBank/DDBJ whole genome shotgun (WGS) entry which is preliminary data.</text>
</comment>
<evidence type="ECO:0000313" key="1">
    <source>
        <dbReference type="EMBL" id="CAD7702459.1"/>
    </source>
</evidence>
<dbReference type="EMBL" id="CAJHUC010001837">
    <property type="protein sequence ID" value="CAD7702459.1"/>
    <property type="molecule type" value="Genomic_DNA"/>
</dbReference>
<protein>
    <submittedName>
        <fullName evidence="1">Uncharacterized protein</fullName>
    </submittedName>
</protein>